<organism evidence="3 4">
    <name type="scientific">Cymbomonas tetramitiformis</name>
    <dbReference type="NCBI Taxonomy" id="36881"/>
    <lineage>
        <taxon>Eukaryota</taxon>
        <taxon>Viridiplantae</taxon>
        <taxon>Chlorophyta</taxon>
        <taxon>Pyramimonadophyceae</taxon>
        <taxon>Pyramimonadales</taxon>
        <taxon>Pyramimonadaceae</taxon>
        <taxon>Cymbomonas</taxon>
    </lineage>
</organism>
<keyword evidence="1" id="KW-0812">Transmembrane</keyword>
<keyword evidence="1" id="KW-1133">Transmembrane helix</keyword>
<gene>
    <name evidence="3" type="ORF">CYMTET_33959</name>
</gene>
<dbReference type="Pfam" id="PF00248">
    <property type="entry name" value="Aldo_ket_red"/>
    <property type="match status" value="1"/>
</dbReference>
<evidence type="ECO:0000259" key="2">
    <source>
        <dbReference type="Pfam" id="PF00248"/>
    </source>
</evidence>
<accession>A0AAE0KQC9</accession>
<dbReference type="PANTHER" id="PTHR43147">
    <property type="entry name" value="PROTEIN TAS"/>
    <property type="match status" value="1"/>
</dbReference>
<dbReference type="SUPFAM" id="SSF51430">
    <property type="entry name" value="NAD(P)-linked oxidoreductase"/>
    <property type="match status" value="1"/>
</dbReference>
<name>A0AAE0KQC9_9CHLO</name>
<feature type="transmembrane region" description="Helical" evidence="1">
    <location>
        <begin position="29"/>
        <end position="50"/>
    </location>
</feature>
<dbReference type="PANTHER" id="PTHR43147:SF2">
    <property type="entry name" value="NADP-DEPENDENT OXIDOREDUCTASE DOMAIN-CONTAINING PROTEIN"/>
    <property type="match status" value="1"/>
</dbReference>
<reference evidence="3 4" key="1">
    <citation type="journal article" date="2015" name="Genome Biol. Evol.">
        <title>Comparative Genomics of a Bacterivorous Green Alga Reveals Evolutionary Causalities and Consequences of Phago-Mixotrophic Mode of Nutrition.</title>
        <authorList>
            <person name="Burns J.A."/>
            <person name="Paasch A."/>
            <person name="Narechania A."/>
            <person name="Kim E."/>
        </authorList>
    </citation>
    <scope>NUCLEOTIDE SEQUENCE [LARGE SCALE GENOMIC DNA]</scope>
    <source>
        <strain evidence="3 4">PLY_AMNH</strain>
    </source>
</reference>
<dbReference type="AlphaFoldDB" id="A0AAE0KQC9"/>
<keyword evidence="1" id="KW-0472">Membrane</keyword>
<evidence type="ECO:0000256" key="1">
    <source>
        <dbReference type="SAM" id="Phobius"/>
    </source>
</evidence>
<dbReference type="Proteomes" id="UP001190700">
    <property type="component" value="Unassembled WGS sequence"/>
</dbReference>
<evidence type="ECO:0000313" key="4">
    <source>
        <dbReference type="Proteomes" id="UP001190700"/>
    </source>
</evidence>
<dbReference type="InterPro" id="IPR036812">
    <property type="entry name" value="NAD(P)_OxRdtase_dom_sf"/>
</dbReference>
<dbReference type="EMBL" id="LGRX02021206">
    <property type="protein sequence ID" value="KAK3256936.1"/>
    <property type="molecule type" value="Genomic_DNA"/>
</dbReference>
<feature type="domain" description="NADP-dependent oxidoreductase" evidence="2">
    <location>
        <begin position="110"/>
        <end position="293"/>
    </location>
</feature>
<protein>
    <recommendedName>
        <fullName evidence="2">NADP-dependent oxidoreductase domain-containing protein</fullName>
    </recommendedName>
</protein>
<proteinExistence type="predicted"/>
<dbReference type="Gene3D" id="3.20.20.100">
    <property type="entry name" value="NADP-dependent oxidoreductase domain"/>
    <property type="match status" value="1"/>
</dbReference>
<keyword evidence="4" id="KW-1185">Reference proteome</keyword>
<evidence type="ECO:0000313" key="3">
    <source>
        <dbReference type="EMBL" id="KAK3256936.1"/>
    </source>
</evidence>
<dbReference type="InterPro" id="IPR023210">
    <property type="entry name" value="NADP_OxRdtase_dom"/>
</dbReference>
<sequence>MGTPKTTAARKVFTTLLNSHNYSSPGRELQFSIGAVALVLVFIVVLGLAFPHQSASQEVRPEDFDSGVPYPKETDVPFTVATLENGRAEVIPEESVALPNFIMEGMTVPRIIIGMWQVSGAHGYIDRAKAVAEMNEYAEAGFTAFDMADIYGPAEEIFGDFRRSREEEDLAILGFTKFVPRPGPMARSLVEKSIERSRLRMKVPTLDMVQFHWWDYSDHSYMHAMSTLASLQASGMIRALSLTNFDTKRMKEFGDAGIKLASNQVSYSLIDWRPESHMVPYCIERGIHLLTYGAKAVRCAGPEEVGACRREGREMRRP</sequence>
<comment type="caution">
    <text evidence="3">The sequence shown here is derived from an EMBL/GenBank/DDBJ whole genome shotgun (WGS) entry which is preliminary data.</text>
</comment>